<dbReference type="EMBL" id="ON746550">
    <property type="protein sequence ID" value="UYL95662.1"/>
    <property type="molecule type" value="Genomic_RNA"/>
</dbReference>
<evidence type="ECO:0000256" key="4">
    <source>
        <dbReference type="ARBA" id="ARBA00022695"/>
    </source>
</evidence>
<dbReference type="GO" id="GO:0039694">
    <property type="term" value="P:viral RNA genome replication"/>
    <property type="evidence" value="ECO:0007669"/>
    <property type="project" value="InterPro"/>
</dbReference>
<evidence type="ECO:0000313" key="10">
    <source>
        <dbReference type="EMBL" id="UYL95662.1"/>
    </source>
</evidence>
<protein>
    <recommendedName>
        <fullName evidence="8">RNA-directed RNA polymerase</fullName>
        <ecNumber evidence="8">2.7.7.48</ecNumber>
    </recommendedName>
</protein>
<accession>A0A9E8AAB7</accession>
<dbReference type="InterPro" id="IPR001795">
    <property type="entry name" value="RNA-dir_pol_luteovirus"/>
</dbReference>
<dbReference type="PROSITE" id="PS50507">
    <property type="entry name" value="RDRP_SSRNA_POS"/>
    <property type="match status" value="1"/>
</dbReference>
<organism evidence="10">
    <name type="scientific">Hulunbuir Totiv tick virus 2</name>
    <dbReference type="NCBI Taxonomy" id="2972352"/>
    <lineage>
        <taxon>Viruses</taxon>
        <taxon>Riboviria</taxon>
        <taxon>Orthornavirae</taxon>
        <taxon>Duplornaviricota</taxon>
        <taxon>Chrymotiviricetes</taxon>
        <taxon>Ghabrivirales</taxon>
        <taxon>Totiviridae</taxon>
    </lineage>
</organism>
<comment type="catalytic activity">
    <reaction evidence="7 8">
        <text>RNA(n) + a ribonucleoside 5'-triphosphate = RNA(n+1) + diphosphate</text>
        <dbReference type="Rhea" id="RHEA:21248"/>
        <dbReference type="Rhea" id="RHEA-COMP:14527"/>
        <dbReference type="Rhea" id="RHEA-COMP:17342"/>
        <dbReference type="ChEBI" id="CHEBI:33019"/>
        <dbReference type="ChEBI" id="CHEBI:61557"/>
        <dbReference type="ChEBI" id="CHEBI:140395"/>
        <dbReference type="EC" id="2.7.7.48"/>
    </reaction>
</comment>
<proteinExistence type="inferred from homology"/>
<reference evidence="10" key="1">
    <citation type="submission" date="2022-05" db="EMBL/GenBank/DDBJ databases">
        <authorList>
            <person name="Cao W."/>
            <person name="Jia N."/>
            <person name="Lam T.T.-Y."/>
            <person name="Ni X."/>
            <person name="Liu J."/>
        </authorList>
    </citation>
    <scope>NUCLEOTIDE SEQUENCE</scope>
    <source>
        <strain evidence="10">TIGMIC 3</strain>
    </source>
</reference>
<dbReference type="GO" id="GO:0006351">
    <property type="term" value="P:DNA-templated transcription"/>
    <property type="evidence" value="ECO:0007669"/>
    <property type="project" value="InterPro"/>
</dbReference>
<sequence>MAVRRAFSDVRVAANYAGLDSLRRSRYTSPVHSKSIGAWAGSFCGPLSFLADFADCISDDNPPASRFYLSVIDRIRERVSEAESLRSVTGETLARLTDDFEAFRDDVVETVVSDLEKEVSACGTDARLAVSRLYTSGGPRGWEKEQVVEYVREWVQGEAPLFSGQEDCVSETLSRWFRSWVTSSVPAGFSKPDLFQYRLDPVRWGTSGGASPTAQSLASLKELFPAMEKMVLRTKTIAGVSALMFGKMDDLLRPSSVCHAALEEAKTRKIISTPMHSYVDTCYLLDLLGPPTFLRSTTSVPSYMASFTDHYARFYSAIDASRFDFNVPKWLLRAIWEELAAALNSQSHTNYSQAAEICLNLSSKLDHLVVEVLGVHIKYQKGLLSGWRSTSFVGSLVSALCCEHYVQSFPRSTFASQDLSIGYIVQGDDIILYSSTHDLADSIDHMRGLGVATHPSKCLIGHEGDFLRAIYTSEGRKTYPMRSLRSIFYANPWIEQRAFKRSRQDFSELAGR</sequence>
<evidence type="ECO:0000256" key="6">
    <source>
        <dbReference type="ARBA" id="ARBA00022953"/>
    </source>
</evidence>
<evidence type="ECO:0000256" key="5">
    <source>
        <dbReference type="ARBA" id="ARBA00022741"/>
    </source>
</evidence>
<evidence type="ECO:0000256" key="3">
    <source>
        <dbReference type="ARBA" id="ARBA00022679"/>
    </source>
</evidence>
<feature type="domain" description="RdRp catalytic" evidence="9">
    <location>
        <begin position="313"/>
        <end position="442"/>
    </location>
</feature>
<keyword evidence="4 8" id="KW-0548">Nucleotidyltransferase</keyword>
<dbReference type="EC" id="2.7.7.48" evidence="8"/>
<keyword evidence="2 8" id="KW-0696">RNA-directed RNA polymerase</keyword>
<dbReference type="Pfam" id="PF02123">
    <property type="entry name" value="RdRP_4"/>
    <property type="match status" value="1"/>
</dbReference>
<evidence type="ECO:0000256" key="1">
    <source>
        <dbReference type="ARBA" id="ARBA00010455"/>
    </source>
</evidence>
<evidence type="ECO:0000259" key="9">
    <source>
        <dbReference type="PROSITE" id="PS50507"/>
    </source>
</evidence>
<keyword evidence="3 8" id="KW-0808">Transferase</keyword>
<evidence type="ECO:0000256" key="2">
    <source>
        <dbReference type="ARBA" id="ARBA00022484"/>
    </source>
</evidence>
<evidence type="ECO:0000256" key="7">
    <source>
        <dbReference type="ARBA" id="ARBA00048744"/>
    </source>
</evidence>
<keyword evidence="5 8" id="KW-0547">Nucleotide-binding</keyword>
<evidence type="ECO:0000256" key="8">
    <source>
        <dbReference type="RuleBase" id="RU364050"/>
    </source>
</evidence>
<dbReference type="GO" id="GO:0003968">
    <property type="term" value="F:RNA-directed RNA polymerase activity"/>
    <property type="evidence" value="ECO:0007669"/>
    <property type="project" value="UniProtKB-KW"/>
</dbReference>
<keyword evidence="6 8" id="KW-0693">Viral RNA replication</keyword>
<dbReference type="InterPro" id="IPR043502">
    <property type="entry name" value="DNA/RNA_pol_sf"/>
</dbReference>
<dbReference type="SUPFAM" id="SSF56672">
    <property type="entry name" value="DNA/RNA polymerases"/>
    <property type="match status" value="1"/>
</dbReference>
<dbReference type="InterPro" id="IPR007094">
    <property type="entry name" value="RNA-dir_pol_PSvirus"/>
</dbReference>
<dbReference type="GO" id="GO:0003723">
    <property type="term" value="F:RNA binding"/>
    <property type="evidence" value="ECO:0007669"/>
    <property type="project" value="InterPro"/>
</dbReference>
<comment type="similarity">
    <text evidence="1">Belongs to the totiviridae RNA-directed RNA polymerase family.</text>
</comment>
<name>A0A9E8AAB7_9VIRU</name>